<dbReference type="Proteomes" id="UP000245802">
    <property type="component" value="Chromosome"/>
</dbReference>
<protein>
    <submittedName>
        <fullName evidence="1">Uncharacterized protein</fullName>
    </submittedName>
</protein>
<sequence length="199" mass="22199">MTEADWHRSNDAGAMLDYLWEWRGVSPDGIGLRFGGDVQESDAAGGADDRFGLSLHRFYLASCRGIWPLLPQEASRRGVELAEQFLAGEATAEQVSEYNWHTEGAAFVLDYNTAPEDIARWVAEVQALPPAELRGLLHPPETADEVEPRELLKRAAYFADYVMVYPSLRPQGPPPDSYRPFLSAQVLRRHVRYPGAAGK</sequence>
<keyword evidence="2" id="KW-1185">Reference proteome</keyword>
<dbReference type="OrthoDB" id="291320at2"/>
<accession>A0A2Z3GY84</accession>
<dbReference type="RefSeq" id="WP_010047323.1">
    <property type="nucleotide sequence ID" value="NZ_CP025958.1"/>
</dbReference>
<dbReference type="KEGG" id="gog:C1280_11770"/>
<dbReference type="AlphaFoldDB" id="A0A2Z3GY84"/>
<proteinExistence type="predicted"/>
<reference evidence="1 2" key="1">
    <citation type="submission" date="2018-01" db="EMBL/GenBank/DDBJ databases">
        <title>G. obscuriglobus.</title>
        <authorList>
            <person name="Franke J."/>
            <person name="Blomberg W."/>
            <person name="Selmecki A."/>
        </authorList>
    </citation>
    <scope>NUCLEOTIDE SEQUENCE [LARGE SCALE GENOMIC DNA]</scope>
    <source>
        <strain evidence="1 2">DSM 5831</strain>
    </source>
</reference>
<organism evidence="1 2">
    <name type="scientific">Gemmata obscuriglobus</name>
    <dbReference type="NCBI Taxonomy" id="114"/>
    <lineage>
        <taxon>Bacteria</taxon>
        <taxon>Pseudomonadati</taxon>
        <taxon>Planctomycetota</taxon>
        <taxon>Planctomycetia</taxon>
        <taxon>Gemmatales</taxon>
        <taxon>Gemmataceae</taxon>
        <taxon>Gemmata</taxon>
    </lineage>
</organism>
<gene>
    <name evidence="1" type="ORF">C1280_11770</name>
</gene>
<evidence type="ECO:0000313" key="1">
    <source>
        <dbReference type="EMBL" id="AWM37611.1"/>
    </source>
</evidence>
<evidence type="ECO:0000313" key="2">
    <source>
        <dbReference type="Proteomes" id="UP000245802"/>
    </source>
</evidence>
<dbReference type="EMBL" id="CP025958">
    <property type="protein sequence ID" value="AWM37611.1"/>
    <property type="molecule type" value="Genomic_DNA"/>
</dbReference>
<name>A0A2Z3GY84_9BACT</name>